<dbReference type="EMBL" id="CAJVQC010027520">
    <property type="protein sequence ID" value="CAG8736673.1"/>
    <property type="molecule type" value="Genomic_DNA"/>
</dbReference>
<organism evidence="1 2">
    <name type="scientific">Racocetra persica</name>
    <dbReference type="NCBI Taxonomy" id="160502"/>
    <lineage>
        <taxon>Eukaryota</taxon>
        <taxon>Fungi</taxon>
        <taxon>Fungi incertae sedis</taxon>
        <taxon>Mucoromycota</taxon>
        <taxon>Glomeromycotina</taxon>
        <taxon>Glomeromycetes</taxon>
        <taxon>Diversisporales</taxon>
        <taxon>Gigasporaceae</taxon>
        <taxon>Racocetra</taxon>
    </lineage>
</organism>
<reference evidence="1" key="1">
    <citation type="submission" date="2021-06" db="EMBL/GenBank/DDBJ databases">
        <authorList>
            <person name="Kallberg Y."/>
            <person name="Tangrot J."/>
            <person name="Rosling A."/>
        </authorList>
    </citation>
    <scope>NUCLEOTIDE SEQUENCE</scope>
    <source>
        <strain evidence="1">MA461A</strain>
    </source>
</reference>
<evidence type="ECO:0000313" key="1">
    <source>
        <dbReference type="EMBL" id="CAG8736673.1"/>
    </source>
</evidence>
<accession>A0ACA9Q411</accession>
<sequence>MSTIKKQYNEQIQVKKNAINKILNIKEDEEIMKQKMLKKSKTKRNSKILKKKDYAKNKCTSKKSKTKRKSNILKEKDIEEDITEKQKVLKIKFDEMIYKEILNDAEKERLRLLYLEIIRLLEILEKIDPLL</sequence>
<gene>
    <name evidence="1" type="ORF">RPERSI_LOCUS12728</name>
</gene>
<protein>
    <submittedName>
        <fullName evidence="1">8816_t:CDS:1</fullName>
    </submittedName>
</protein>
<feature type="non-terminal residue" evidence="1">
    <location>
        <position position="131"/>
    </location>
</feature>
<proteinExistence type="predicted"/>
<comment type="caution">
    <text evidence="1">The sequence shown here is derived from an EMBL/GenBank/DDBJ whole genome shotgun (WGS) entry which is preliminary data.</text>
</comment>
<name>A0ACA9Q411_9GLOM</name>
<keyword evidence="2" id="KW-1185">Reference proteome</keyword>
<dbReference type="Proteomes" id="UP000789920">
    <property type="component" value="Unassembled WGS sequence"/>
</dbReference>
<evidence type="ECO:0000313" key="2">
    <source>
        <dbReference type="Proteomes" id="UP000789920"/>
    </source>
</evidence>